<feature type="domain" description="HTH araC/xylS-type" evidence="5">
    <location>
        <begin position="169"/>
        <end position="264"/>
    </location>
</feature>
<dbReference type="OrthoDB" id="4480133at2"/>
<keyword evidence="3" id="KW-0238">DNA-binding</keyword>
<keyword evidence="4" id="KW-0804">Transcription</keyword>
<dbReference type="RefSeq" id="WP_157484606.1">
    <property type="nucleotide sequence ID" value="NZ_WOWP01000062.1"/>
</dbReference>
<organism evidence="6 7">
    <name type="scientific">Flavobacterium rakeshii</name>
    <dbReference type="NCBI Taxonomy" id="1038845"/>
    <lineage>
        <taxon>Bacteria</taxon>
        <taxon>Pseudomonadati</taxon>
        <taxon>Bacteroidota</taxon>
        <taxon>Flavobacteriia</taxon>
        <taxon>Flavobacteriales</taxon>
        <taxon>Flavobacteriaceae</taxon>
        <taxon>Flavobacterium</taxon>
    </lineage>
</organism>
<evidence type="ECO:0000256" key="3">
    <source>
        <dbReference type="ARBA" id="ARBA00023125"/>
    </source>
</evidence>
<dbReference type="InterPro" id="IPR054015">
    <property type="entry name" value="ExsA-like_N"/>
</dbReference>
<dbReference type="SMART" id="SM00342">
    <property type="entry name" value="HTH_ARAC"/>
    <property type="match status" value="1"/>
</dbReference>
<dbReference type="PANTHER" id="PTHR46796:SF13">
    <property type="entry name" value="HTH-TYPE TRANSCRIPTIONAL ACTIVATOR RHAS"/>
    <property type="match status" value="1"/>
</dbReference>
<protein>
    <submittedName>
        <fullName evidence="6">Helix-turn-helix domain-containing protein</fullName>
    </submittedName>
</protein>
<sequence>MEKTVSPSIKFSCYFTESRQGEHFIGNHALGFIVSGNTTFNDGNNSVTLAPGQLYFCRRNHLLKYVKTPETGGVFRSISVMFTQEMLREFSLKYGFVSGGRQPESPYQLLQSDSMLANYMVSLLEYESVLTQPGSPLLSVKQEEAILLLLKLNPELKDVLFDFSDPGKIDLGAFMEQNYHFNVGINRFAYLTGRSLSGFKRDFEKTFNVSPGKWLLQRRLKEAYYLLTEKKMTVSDIYPELGFEDMSHFSYAFKKKYGMAPSKI</sequence>
<reference evidence="6 7" key="1">
    <citation type="submission" date="2019-12" db="EMBL/GenBank/DDBJ databases">
        <authorList>
            <person name="Sun J.-Q."/>
        </authorList>
    </citation>
    <scope>NUCLEOTIDE SEQUENCE [LARGE SCALE GENOMIC DNA]</scope>
    <source>
        <strain evidence="6 7">JCM 17928</strain>
    </source>
</reference>
<dbReference type="Pfam" id="PF12833">
    <property type="entry name" value="HTH_18"/>
    <property type="match status" value="1"/>
</dbReference>
<proteinExistence type="predicted"/>
<comment type="caution">
    <text evidence="6">The sequence shown here is derived from an EMBL/GenBank/DDBJ whole genome shotgun (WGS) entry which is preliminary data.</text>
</comment>
<dbReference type="SUPFAM" id="SSF51215">
    <property type="entry name" value="Regulatory protein AraC"/>
    <property type="match status" value="1"/>
</dbReference>
<dbReference type="SUPFAM" id="SSF46689">
    <property type="entry name" value="Homeodomain-like"/>
    <property type="match status" value="1"/>
</dbReference>
<evidence type="ECO:0000256" key="2">
    <source>
        <dbReference type="ARBA" id="ARBA00023015"/>
    </source>
</evidence>
<keyword evidence="1" id="KW-0963">Cytoplasm</keyword>
<evidence type="ECO:0000313" key="6">
    <source>
        <dbReference type="EMBL" id="MUV05346.1"/>
    </source>
</evidence>
<dbReference type="InterPro" id="IPR018060">
    <property type="entry name" value="HTH_AraC"/>
</dbReference>
<gene>
    <name evidence="6" type="ORF">GN157_16650</name>
</gene>
<dbReference type="InterPro" id="IPR009057">
    <property type="entry name" value="Homeodomain-like_sf"/>
</dbReference>
<name>A0A6N8HI68_9FLAO</name>
<dbReference type="GO" id="GO:0043565">
    <property type="term" value="F:sequence-specific DNA binding"/>
    <property type="evidence" value="ECO:0007669"/>
    <property type="project" value="InterPro"/>
</dbReference>
<dbReference type="Proteomes" id="UP000433945">
    <property type="component" value="Unassembled WGS sequence"/>
</dbReference>
<dbReference type="GO" id="GO:0003700">
    <property type="term" value="F:DNA-binding transcription factor activity"/>
    <property type="evidence" value="ECO:0007669"/>
    <property type="project" value="InterPro"/>
</dbReference>
<dbReference type="PANTHER" id="PTHR46796">
    <property type="entry name" value="HTH-TYPE TRANSCRIPTIONAL ACTIVATOR RHAS-RELATED"/>
    <property type="match status" value="1"/>
</dbReference>
<dbReference type="PROSITE" id="PS01124">
    <property type="entry name" value="HTH_ARAC_FAMILY_2"/>
    <property type="match status" value="1"/>
</dbReference>
<dbReference type="InterPro" id="IPR050204">
    <property type="entry name" value="AraC_XylS_family_regulators"/>
</dbReference>
<dbReference type="InterPro" id="IPR037923">
    <property type="entry name" value="HTH-like"/>
</dbReference>
<evidence type="ECO:0000256" key="4">
    <source>
        <dbReference type="ARBA" id="ARBA00023163"/>
    </source>
</evidence>
<evidence type="ECO:0000313" key="7">
    <source>
        <dbReference type="Proteomes" id="UP000433945"/>
    </source>
</evidence>
<evidence type="ECO:0000259" key="5">
    <source>
        <dbReference type="PROSITE" id="PS01124"/>
    </source>
</evidence>
<dbReference type="PRINTS" id="PR00032">
    <property type="entry name" value="HTHARAC"/>
</dbReference>
<accession>A0A6N8HI68</accession>
<dbReference type="InterPro" id="IPR020449">
    <property type="entry name" value="Tscrpt_reg_AraC-type_HTH"/>
</dbReference>
<dbReference type="Pfam" id="PF22200">
    <property type="entry name" value="ExsA_N"/>
    <property type="match status" value="1"/>
</dbReference>
<dbReference type="EMBL" id="WOWP01000062">
    <property type="protein sequence ID" value="MUV05346.1"/>
    <property type="molecule type" value="Genomic_DNA"/>
</dbReference>
<evidence type="ECO:0000256" key="1">
    <source>
        <dbReference type="ARBA" id="ARBA00022490"/>
    </source>
</evidence>
<dbReference type="Gene3D" id="1.10.10.60">
    <property type="entry name" value="Homeodomain-like"/>
    <property type="match status" value="1"/>
</dbReference>
<dbReference type="AlphaFoldDB" id="A0A6N8HI68"/>
<keyword evidence="2" id="KW-0805">Transcription regulation</keyword>
<keyword evidence="7" id="KW-1185">Reference proteome</keyword>